<feature type="domain" description="MADS-box" evidence="6">
    <location>
        <begin position="7"/>
        <end position="67"/>
    </location>
</feature>
<keyword evidence="3" id="KW-0238">DNA-binding</keyword>
<dbReference type="FunFam" id="3.40.1810.10:FF:000006">
    <property type="entry name" value="Agamous-like MADS-box protein AGL62"/>
    <property type="match status" value="1"/>
</dbReference>
<keyword evidence="2" id="KW-0805">Transcription regulation</keyword>
<keyword evidence="5" id="KW-0539">Nucleus</keyword>
<proteinExistence type="predicted"/>
<dbReference type="Gene3D" id="3.40.1810.10">
    <property type="entry name" value="Transcription factor, MADS-box"/>
    <property type="match status" value="1"/>
</dbReference>
<evidence type="ECO:0000313" key="8">
    <source>
        <dbReference type="Proteomes" id="UP001152523"/>
    </source>
</evidence>
<evidence type="ECO:0000256" key="2">
    <source>
        <dbReference type="ARBA" id="ARBA00023015"/>
    </source>
</evidence>
<dbReference type="InterPro" id="IPR036879">
    <property type="entry name" value="TF_MADSbox_sf"/>
</dbReference>
<dbReference type="Gene3D" id="6.10.140.920">
    <property type="match status" value="1"/>
</dbReference>
<keyword evidence="4" id="KW-0804">Transcription</keyword>
<comment type="caution">
    <text evidence="7">The sequence shown here is derived from an EMBL/GenBank/DDBJ whole genome shotgun (WGS) entry which is preliminary data.</text>
</comment>
<evidence type="ECO:0000256" key="4">
    <source>
        <dbReference type="ARBA" id="ARBA00023163"/>
    </source>
</evidence>
<evidence type="ECO:0000256" key="1">
    <source>
        <dbReference type="ARBA" id="ARBA00004123"/>
    </source>
</evidence>
<sequence length="236" mass="26863">MAKKPSLGRQKIKIAKIEIKNHLQVTFSKRRSGLFKKASELCILCGVEVAIIVFSPAGKVFSFGHPHVEPIIDRFLSRGDPMIINTPVGHHLVEAHRNASVREMNVQLSRMLAEVEEERKRGETLDGVRKSRTEREFWWERPIEELGLGELDQLRNCMDELRKNVAVQMEKIVDAVNATSTLFAGNGTSGWFDLAEVKPRGIMAGLNDNHHHHHLNTHNNDHDVNYHHHHGPLHNN</sequence>
<comment type="subcellular location">
    <subcellularLocation>
        <location evidence="1">Nucleus</location>
    </subcellularLocation>
</comment>
<dbReference type="GO" id="GO:0000981">
    <property type="term" value="F:DNA-binding transcription factor activity, RNA polymerase II-specific"/>
    <property type="evidence" value="ECO:0007669"/>
    <property type="project" value="TreeGrafter"/>
</dbReference>
<dbReference type="EMBL" id="CAMAPF010000938">
    <property type="protein sequence ID" value="CAH9125730.1"/>
    <property type="molecule type" value="Genomic_DNA"/>
</dbReference>
<protein>
    <recommendedName>
        <fullName evidence="6">MADS-box domain-containing protein</fullName>
    </recommendedName>
</protein>
<dbReference type="GO" id="GO:0000978">
    <property type="term" value="F:RNA polymerase II cis-regulatory region sequence-specific DNA binding"/>
    <property type="evidence" value="ECO:0007669"/>
    <property type="project" value="TreeGrafter"/>
</dbReference>
<keyword evidence="8" id="KW-1185">Reference proteome</keyword>
<organism evidence="7 8">
    <name type="scientific">Cuscuta epithymum</name>
    <dbReference type="NCBI Taxonomy" id="186058"/>
    <lineage>
        <taxon>Eukaryota</taxon>
        <taxon>Viridiplantae</taxon>
        <taxon>Streptophyta</taxon>
        <taxon>Embryophyta</taxon>
        <taxon>Tracheophyta</taxon>
        <taxon>Spermatophyta</taxon>
        <taxon>Magnoliopsida</taxon>
        <taxon>eudicotyledons</taxon>
        <taxon>Gunneridae</taxon>
        <taxon>Pentapetalae</taxon>
        <taxon>asterids</taxon>
        <taxon>lamiids</taxon>
        <taxon>Solanales</taxon>
        <taxon>Convolvulaceae</taxon>
        <taxon>Cuscuteae</taxon>
        <taxon>Cuscuta</taxon>
        <taxon>Cuscuta subgen. Cuscuta</taxon>
    </lineage>
</organism>
<name>A0AAV0ER27_9ASTE</name>
<dbReference type="PANTHER" id="PTHR11945">
    <property type="entry name" value="MADS BOX PROTEIN"/>
    <property type="match status" value="1"/>
</dbReference>
<accession>A0AAV0ER27</accession>
<dbReference type="SUPFAM" id="SSF55455">
    <property type="entry name" value="SRF-like"/>
    <property type="match status" value="1"/>
</dbReference>
<evidence type="ECO:0000256" key="5">
    <source>
        <dbReference type="ARBA" id="ARBA00023242"/>
    </source>
</evidence>
<feature type="non-terminal residue" evidence="7">
    <location>
        <position position="236"/>
    </location>
</feature>
<dbReference type="Proteomes" id="UP001152523">
    <property type="component" value="Unassembled WGS sequence"/>
</dbReference>
<dbReference type="GO" id="GO:0046983">
    <property type="term" value="F:protein dimerization activity"/>
    <property type="evidence" value="ECO:0007669"/>
    <property type="project" value="InterPro"/>
</dbReference>
<evidence type="ECO:0000256" key="3">
    <source>
        <dbReference type="ARBA" id="ARBA00023125"/>
    </source>
</evidence>
<dbReference type="PRINTS" id="PR00404">
    <property type="entry name" value="MADSDOMAIN"/>
</dbReference>
<dbReference type="GO" id="GO:0005634">
    <property type="term" value="C:nucleus"/>
    <property type="evidence" value="ECO:0007669"/>
    <property type="project" value="UniProtKB-SubCell"/>
</dbReference>
<dbReference type="PROSITE" id="PS50066">
    <property type="entry name" value="MADS_BOX_2"/>
    <property type="match status" value="1"/>
</dbReference>
<gene>
    <name evidence="7" type="ORF">CEPIT_LOCUS26983</name>
</gene>
<reference evidence="7" key="1">
    <citation type="submission" date="2022-07" db="EMBL/GenBank/DDBJ databases">
        <authorList>
            <person name="Macas J."/>
            <person name="Novak P."/>
            <person name="Neumann P."/>
        </authorList>
    </citation>
    <scope>NUCLEOTIDE SEQUENCE</scope>
</reference>
<dbReference type="InterPro" id="IPR002100">
    <property type="entry name" value="TF_MADSbox"/>
</dbReference>
<dbReference type="PANTHER" id="PTHR11945:SF629">
    <property type="entry name" value="OS02G0164450 PROTEIN"/>
    <property type="match status" value="1"/>
</dbReference>
<dbReference type="AlphaFoldDB" id="A0AAV0ER27"/>
<dbReference type="SMART" id="SM00432">
    <property type="entry name" value="MADS"/>
    <property type="match status" value="1"/>
</dbReference>
<evidence type="ECO:0000259" key="6">
    <source>
        <dbReference type="PROSITE" id="PS50066"/>
    </source>
</evidence>
<dbReference type="Pfam" id="PF00319">
    <property type="entry name" value="SRF-TF"/>
    <property type="match status" value="1"/>
</dbReference>
<evidence type="ECO:0000313" key="7">
    <source>
        <dbReference type="EMBL" id="CAH9125730.1"/>
    </source>
</evidence>